<feature type="domain" description="RRM" evidence="2">
    <location>
        <begin position="4"/>
        <end position="76"/>
    </location>
</feature>
<sequence length="194" mass="21254">MPWVKIFVQNIPYLWTKHDVQNLYKHLQARKTAIPANMRGNAIVTFDSIADAETAMAATHKKKIDGRKLRVGFYDKNYAVKGRGPIVEDDEEGGLSDASTVLADQEDSDDEEGGVLVTSEDLDGYADFEGVNSDGKAIEAKTAGKAVEAKTIEAETIVAKTADVLKFSSDTTARIRARHVASCIFCERMAQRQA</sequence>
<organism evidence="3 4">
    <name type="scientific">Massariosphaeria phaeospora</name>
    <dbReference type="NCBI Taxonomy" id="100035"/>
    <lineage>
        <taxon>Eukaryota</taxon>
        <taxon>Fungi</taxon>
        <taxon>Dikarya</taxon>
        <taxon>Ascomycota</taxon>
        <taxon>Pezizomycotina</taxon>
        <taxon>Dothideomycetes</taxon>
        <taxon>Pleosporomycetidae</taxon>
        <taxon>Pleosporales</taxon>
        <taxon>Pleosporales incertae sedis</taxon>
        <taxon>Massariosphaeria</taxon>
    </lineage>
</organism>
<proteinExistence type="predicted"/>
<name>A0A7C8M6U4_9PLEO</name>
<protein>
    <recommendedName>
        <fullName evidence="2">RRM domain-containing protein</fullName>
    </recommendedName>
</protein>
<dbReference type="InterPro" id="IPR012677">
    <property type="entry name" value="Nucleotide-bd_a/b_plait_sf"/>
</dbReference>
<evidence type="ECO:0000313" key="4">
    <source>
        <dbReference type="Proteomes" id="UP000481861"/>
    </source>
</evidence>
<dbReference type="SMART" id="SM00360">
    <property type="entry name" value="RRM"/>
    <property type="match status" value="1"/>
</dbReference>
<dbReference type="InterPro" id="IPR035979">
    <property type="entry name" value="RBD_domain_sf"/>
</dbReference>
<dbReference type="GO" id="GO:0003723">
    <property type="term" value="F:RNA binding"/>
    <property type="evidence" value="ECO:0007669"/>
    <property type="project" value="UniProtKB-UniRule"/>
</dbReference>
<evidence type="ECO:0000259" key="2">
    <source>
        <dbReference type="PROSITE" id="PS50102"/>
    </source>
</evidence>
<dbReference type="InterPro" id="IPR000504">
    <property type="entry name" value="RRM_dom"/>
</dbReference>
<reference evidence="3 4" key="1">
    <citation type="submission" date="2020-01" db="EMBL/GenBank/DDBJ databases">
        <authorList>
            <consortium name="DOE Joint Genome Institute"/>
            <person name="Haridas S."/>
            <person name="Albert R."/>
            <person name="Binder M."/>
            <person name="Bloem J."/>
            <person name="Labutti K."/>
            <person name="Salamov A."/>
            <person name="Andreopoulos B."/>
            <person name="Baker S.E."/>
            <person name="Barry K."/>
            <person name="Bills G."/>
            <person name="Bluhm B.H."/>
            <person name="Cannon C."/>
            <person name="Castanera R."/>
            <person name="Culley D.E."/>
            <person name="Daum C."/>
            <person name="Ezra D."/>
            <person name="Gonzalez J.B."/>
            <person name="Henrissat B."/>
            <person name="Kuo A."/>
            <person name="Liang C."/>
            <person name="Lipzen A."/>
            <person name="Lutzoni F."/>
            <person name="Magnuson J."/>
            <person name="Mondo S."/>
            <person name="Nolan M."/>
            <person name="Ohm R."/>
            <person name="Pangilinan J."/>
            <person name="Park H.-J.H."/>
            <person name="Ramirez L."/>
            <person name="Alfaro M."/>
            <person name="Sun H."/>
            <person name="Tritt A."/>
            <person name="Yoshinaga Y."/>
            <person name="Zwiers L.-H.L."/>
            <person name="Turgeon B.G."/>
            <person name="Goodwin S.B."/>
            <person name="Spatafora J.W."/>
            <person name="Crous P.W."/>
            <person name="Grigoriev I.V."/>
        </authorList>
    </citation>
    <scope>NUCLEOTIDE SEQUENCE [LARGE SCALE GENOMIC DNA]</scope>
    <source>
        <strain evidence="3 4">CBS 611.86</strain>
    </source>
</reference>
<evidence type="ECO:0000313" key="3">
    <source>
        <dbReference type="EMBL" id="KAF2870219.1"/>
    </source>
</evidence>
<keyword evidence="4" id="KW-1185">Reference proteome</keyword>
<dbReference type="OrthoDB" id="448399at2759"/>
<dbReference type="CDD" id="cd00590">
    <property type="entry name" value="RRM_SF"/>
    <property type="match status" value="1"/>
</dbReference>
<dbReference type="Proteomes" id="UP000481861">
    <property type="component" value="Unassembled WGS sequence"/>
</dbReference>
<comment type="caution">
    <text evidence="3">The sequence shown here is derived from an EMBL/GenBank/DDBJ whole genome shotgun (WGS) entry which is preliminary data.</text>
</comment>
<dbReference type="SUPFAM" id="SSF54928">
    <property type="entry name" value="RNA-binding domain, RBD"/>
    <property type="match status" value="1"/>
</dbReference>
<dbReference type="EMBL" id="JAADJZ010000014">
    <property type="protein sequence ID" value="KAF2870219.1"/>
    <property type="molecule type" value="Genomic_DNA"/>
</dbReference>
<dbReference type="Pfam" id="PF00076">
    <property type="entry name" value="RRM_1"/>
    <property type="match status" value="1"/>
</dbReference>
<dbReference type="Gene3D" id="3.30.70.330">
    <property type="match status" value="1"/>
</dbReference>
<gene>
    <name evidence="3" type="ORF">BDV95DRAFT_595756</name>
</gene>
<accession>A0A7C8M6U4</accession>
<dbReference type="PROSITE" id="PS50102">
    <property type="entry name" value="RRM"/>
    <property type="match status" value="1"/>
</dbReference>
<evidence type="ECO:0000256" key="1">
    <source>
        <dbReference type="PROSITE-ProRule" id="PRU00176"/>
    </source>
</evidence>
<keyword evidence="1" id="KW-0694">RNA-binding</keyword>
<dbReference type="AlphaFoldDB" id="A0A7C8M6U4"/>